<dbReference type="EMBL" id="VSSQ01044386">
    <property type="protein sequence ID" value="MPM98202.1"/>
    <property type="molecule type" value="Genomic_DNA"/>
</dbReference>
<feature type="compositionally biased region" description="Basic and acidic residues" evidence="1">
    <location>
        <begin position="205"/>
        <end position="225"/>
    </location>
</feature>
<evidence type="ECO:0000256" key="1">
    <source>
        <dbReference type="SAM" id="MobiDB-lite"/>
    </source>
</evidence>
<protein>
    <submittedName>
        <fullName evidence="2">Uncharacterized protein</fullName>
    </submittedName>
</protein>
<organism evidence="2">
    <name type="scientific">bioreactor metagenome</name>
    <dbReference type="NCBI Taxonomy" id="1076179"/>
    <lineage>
        <taxon>unclassified sequences</taxon>
        <taxon>metagenomes</taxon>
        <taxon>ecological metagenomes</taxon>
    </lineage>
</organism>
<accession>A0A645EC16</accession>
<name>A0A645EC16_9ZZZZ</name>
<feature type="region of interest" description="Disordered" evidence="1">
    <location>
        <begin position="205"/>
        <end position="234"/>
    </location>
</feature>
<reference evidence="2" key="1">
    <citation type="submission" date="2019-08" db="EMBL/GenBank/DDBJ databases">
        <authorList>
            <person name="Kucharzyk K."/>
            <person name="Murdoch R.W."/>
            <person name="Higgins S."/>
            <person name="Loffler F."/>
        </authorList>
    </citation>
    <scope>NUCLEOTIDE SEQUENCE</scope>
</reference>
<evidence type="ECO:0000313" key="2">
    <source>
        <dbReference type="EMBL" id="MPM98202.1"/>
    </source>
</evidence>
<comment type="caution">
    <text evidence="2">The sequence shown here is derived from an EMBL/GenBank/DDBJ whole genome shotgun (WGS) entry which is preliminary data.</text>
</comment>
<proteinExistence type="predicted"/>
<dbReference type="AlphaFoldDB" id="A0A645EC16"/>
<gene>
    <name evidence="2" type="ORF">SDC9_145386</name>
</gene>
<sequence>MKLALAGADSGVHPRADAFAGDGTSDIGLVIEPEEEHIEIVVAGQADRGGVGHFQALGEELIVGELIVAIGLRMGVGVAVIDRVDAVLAHQQDLRLDLQGTLSGDRVGGEVRHARAGAEDDDSALLHVALGAARNVGLGHLPHGDGRLDAGGHPFLLQEVLQGQRVHHRAEHAHVVGAVTVHTAALQLHTAEIVAAADHDRDLGTRGHEVSDLAGHRADDQRVDAELATPESLP</sequence>